<dbReference type="RefSeq" id="XP_012867327.1">
    <property type="nucleotide sequence ID" value="XM_013011873.1"/>
</dbReference>
<sequence>MSSSKGGQAQKTRLPNFIRKGRQEVPPPTEKDWHKDDEKDYTFLDPDQGLDSLPQPYRMINKVLNLLFDQIWEVIEEREAVREAELNRVRPTVYPPQEEIQLNRMSTCMAICQDYLFIGGTKGFSIYHLFNAKRIYVWEKLKADVTAIWAADLGSEILIASVDEMGVLRLFYFYKDSLYHIKAINEAEESSRQNTCLHVEISKGGDFMAILLQGAGELWLEVYRLPKDMWFKETEHPQSNLNSKRKVKPMNALDNVPSENLDTLDGPISFRGDVKLTYPSYLMKIKPPKPVSGAACVLGVHWTGSHNFFLYSLNRVMKDPEGVWPCAAPITVSQLSPSCSYLVLACEDGVLIIWDMSEGFPLGVVALPEESLCESIHFLRYFVVHQGQSLFPEGTVKSCMKCVVLCTNSSLHLVTADGAQCPSSTELLSRTEAHPEEAVCAVAPVPTLPGMVLLFTKNGSVNLMDVGKAQVLCAFVPPVSHELPFPWEPMFAVSSQHPYFLLHGGYPRGHTKPTDDSKEVPNSIFWFNFETYPPLQDICKSNAISQKDLADSKAIPQTQPLETICEHLLQSSFQIQKSQEQWGRLRRFSLLLHRENLKK</sequence>
<dbReference type="PANTHER" id="PTHR12219">
    <property type="entry name" value="NADH-UBIQUINONE OXIDOREDUCTASE"/>
    <property type="match status" value="1"/>
</dbReference>
<dbReference type="GO" id="GO:0022900">
    <property type="term" value="P:electron transport chain"/>
    <property type="evidence" value="ECO:0007669"/>
    <property type="project" value="InterPro"/>
</dbReference>
<gene>
    <name evidence="3" type="primary">Wdr93</name>
</gene>
<feature type="compositionally biased region" description="Polar residues" evidence="1">
    <location>
        <begin position="1"/>
        <end position="13"/>
    </location>
</feature>
<dbReference type="PANTHER" id="PTHR12219:SF17">
    <property type="entry name" value="WD REPEAT-CONTAINING PROTEIN 93"/>
    <property type="match status" value="1"/>
</dbReference>
<evidence type="ECO:0000313" key="3">
    <source>
        <dbReference type="RefSeq" id="XP_012867327.1"/>
    </source>
</evidence>
<name>A0A1S3EV76_DIPOR</name>
<dbReference type="InterPro" id="IPR006885">
    <property type="entry name" value="NADH_UbQ_FeS_4_mit-like"/>
</dbReference>
<dbReference type="InParanoid" id="A0A1S3EV76"/>
<keyword evidence="2" id="KW-1185">Reference proteome</keyword>
<evidence type="ECO:0000313" key="2">
    <source>
        <dbReference type="Proteomes" id="UP000081671"/>
    </source>
</evidence>
<dbReference type="Proteomes" id="UP000081671">
    <property type="component" value="Unplaced"/>
</dbReference>
<evidence type="ECO:0000256" key="1">
    <source>
        <dbReference type="SAM" id="MobiDB-lite"/>
    </source>
</evidence>
<dbReference type="AlphaFoldDB" id="A0A1S3EV76"/>
<dbReference type="KEGG" id="dord:105982300"/>
<dbReference type="GeneID" id="105982300"/>
<dbReference type="Pfam" id="PF21030">
    <property type="entry name" value="WDR93"/>
    <property type="match status" value="1"/>
</dbReference>
<protein>
    <submittedName>
        <fullName evidence="3">WD repeat-containing protein 93</fullName>
    </submittedName>
</protein>
<reference evidence="3" key="1">
    <citation type="submission" date="2025-08" db="UniProtKB">
        <authorList>
            <consortium name="RefSeq"/>
        </authorList>
    </citation>
    <scope>IDENTIFICATION</scope>
    <source>
        <tissue evidence="3">Kidney</tissue>
    </source>
</reference>
<dbReference type="STRING" id="10020.ENSDORP00000010558"/>
<dbReference type="OrthoDB" id="547231at2759"/>
<dbReference type="FunCoup" id="A0A1S3EV76">
    <property type="interactions" value="10"/>
</dbReference>
<feature type="compositionally biased region" description="Basic and acidic residues" evidence="1">
    <location>
        <begin position="29"/>
        <end position="39"/>
    </location>
</feature>
<dbReference type="Gene3D" id="2.130.10.10">
    <property type="entry name" value="YVTN repeat-like/Quinoprotein amine dehydrogenase"/>
    <property type="match status" value="1"/>
</dbReference>
<dbReference type="InterPro" id="IPR015943">
    <property type="entry name" value="WD40/YVTN_repeat-like_dom_sf"/>
</dbReference>
<organism evidence="2 3">
    <name type="scientific">Dipodomys ordii</name>
    <name type="common">Ord's kangaroo rat</name>
    <dbReference type="NCBI Taxonomy" id="10020"/>
    <lineage>
        <taxon>Eukaryota</taxon>
        <taxon>Metazoa</taxon>
        <taxon>Chordata</taxon>
        <taxon>Craniata</taxon>
        <taxon>Vertebrata</taxon>
        <taxon>Euteleostomi</taxon>
        <taxon>Mammalia</taxon>
        <taxon>Eutheria</taxon>
        <taxon>Euarchontoglires</taxon>
        <taxon>Glires</taxon>
        <taxon>Rodentia</taxon>
        <taxon>Castorimorpha</taxon>
        <taxon>Heteromyidae</taxon>
        <taxon>Dipodomyinae</taxon>
        <taxon>Dipodomys</taxon>
    </lineage>
</organism>
<feature type="region of interest" description="Disordered" evidence="1">
    <location>
        <begin position="1"/>
        <end position="39"/>
    </location>
</feature>
<proteinExistence type="predicted"/>
<dbReference type="SUPFAM" id="SSF50978">
    <property type="entry name" value="WD40 repeat-like"/>
    <property type="match status" value="1"/>
</dbReference>
<accession>A0A1S3EV76</accession>
<dbReference type="InterPro" id="IPR036322">
    <property type="entry name" value="WD40_repeat_dom_sf"/>
</dbReference>
<dbReference type="InterPro" id="IPR049547">
    <property type="entry name" value="WDR93_beta-prop"/>
</dbReference>
<dbReference type="CTD" id="56964"/>